<dbReference type="Proteomes" id="UP000092668">
    <property type="component" value="Unassembled WGS sequence"/>
</dbReference>
<comment type="caution">
    <text evidence="1">The sequence shown here is derived from an EMBL/GenBank/DDBJ whole genome shotgun (WGS) entry which is preliminary data.</text>
</comment>
<proteinExistence type="predicted"/>
<reference evidence="1 2" key="1">
    <citation type="submission" date="2015-06" db="EMBL/GenBank/DDBJ databases">
        <title>Genome sequence of Mycobacterium kumamotonense strain Roo.</title>
        <authorList>
            <person name="Greninger A.L."/>
            <person name="Cunningham G."/>
            <person name="Miller S."/>
        </authorList>
    </citation>
    <scope>NUCLEOTIDE SEQUENCE [LARGE SCALE GENOMIC DNA]</scope>
    <source>
        <strain evidence="1 2">Roo</strain>
    </source>
</reference>
<accession>A0A1B8SC02</accession>
<gene>
    <name evidence="1" type="ORF">ACT18_18600</name>
</gene>
<evidence type="ECO:0000313" key="2">
    <source>
        <dbReference type="Proteomes" id="UP000092668"/>
    </source>
</evidence>
<dbReference type="OrthoDB" id="4764164at2"/>
<sequence length="135" mass="14722">MTVYHAARASTSLAVCARLAVSAVSKRERKFVVAGSPIGDFDTGRSGDHLIGGQRWPARRCLEISPILFEPLARPSFDTHFGEHLLGCINDRIVGGHPGGGGFVVSVIDRIDHRSEFRRLGLAFRKDVSDRLVAL</sequence>
<evidence type="ECO:0000313" key="1">
    <source>
        <dbReference type="EMBL" id="OBY30237.1"/>
    </source>
</evidence>
<name>A0A1B8SC02_9MYCO</name>
<dbReference type="RefSeq" id="WP_131813858.1">
    <property type="nucleotide sequence ID" value="NZ_LFOE01000035.1"/>
</dbReference>
<dbReference type="EMBL" id="LFOE01000035">
    <property type="protein sequence ID" value="OBY30237.1"/>
    <property type="molecule type" value="Genomic_DNA"/>
</dbReference>
<dbReference type="AlphaFoldDB" id="A0A1B8SC02"/>
<keyword evidence="2" id="KW-1185">Reference proteome</keyword>
<organism evidence="1 2">
    <name type="scientific">Mycolicibacter kumamotonensis</name>
    <dbReference type="NCBI Taxonomy" id="354243"/>
    <lineage>
        <taxon>Bacteria</taxon>
        <taxon>Bacillati</taxon>
        <taxon>Actinomycetota</taxon>
        <taxon>Actinomycetes</taxon>
        <taxon>Mycobacteriales</taxon>
        <taxon>Mycobacteriaceae</taxon>
        <taxon>Mycolicibacter</taxon>
    </lineage>
</organism>
<protein>
    <submittedName>
        <fullName evidence="1">Uncharacterized protein</fullName>
    </submittedName>
</protein>